<comment type="caution">
    <text evidence="3">The sequence shown here is derived from an EMBL/GenBank/DDBJ whole genome shotgun (WGS) entry which is preliminary data.</text>
</comment>
<dbReference type="Pfam" id="PF00059">
    <property type="entry name" value="Lectin_C"/>
    <property type="match status" value="1"/>
</dbReference>
<accession>A0AAV2PPK7</accession>
<dbReference type="InterPro" id="IPR001304">
    <property type="entry name" value="C-type_lectin-like"/>
</dbReference>
<dbReference type="AlphaFoldDB" id="A0AAV2PPK7"/>
<organism evidence="3 4">
    <name type="scientific">Meganyctiphanes norvegica</name>
    <name type="common">Northern krill</name>
    <name type="synonym">Thysanopoda norvegica</name>
    <dbReference type="NCBI Taxonomy" id="48144"/>
    <lineage>
        <taxon>Eukaryota</taxon>
        <taxon>Metazoa</taxon>
        <taxon>Ecdysozoa</taxon>
        <taxon>Arthropoda</taxon>
        <taxon>Crustacea</taxon>
        <taxon>Multicrustacea</taxon>
        <taxon>Malacostraca</taxon>
        <taxon>Eumalacostraca</taxon>
        <taxon>Eucarida</taxon>
        <taxon>Euphausiacea</taxon>
        <taxon>Euphausiidae</taxon>
        <taxon>Meganyctiphanes</taxon>
    </lineage>
</organism>
<evidence type="ECO:0000313" key="3">
    <source>
        <dbReference type="EMBL" id="CAL4063133.1"/>
    </source>
</evidence>
<dbReference type="CDD" id="cd00037">
    <property type="entry name" value="CLECT"/>
    <property type="match status" value="1"/>
</dbReference>
<keyword evidence="1" id="KW-0732">Signal</keyword>
<protein>
    <recommendedName>
        <fullName evidence="2">C-type lectin domain-containing protein</fullName>
    </recommendedName>
</protein>
<dbReference type="PROSITE" id="PS50041">
    <property type="entry name" value="C_TYPE_LECTIN_2"/>
    <property type="match status" value="1"/>
</dbReference>
<feature type="chain" id="PRO_5043785777" description="C-type lectin domain-containing protein" evidence="1">
    <location>
        <begin position="21"/>
        <end position="172"/>
    </location>
</feature>
<gene>
    <name evidence="3" type="ORF">MNOR_LOCUS3099</name>
</gene>
<dbReference type="SMART" id="SM00034">
    <property type="entry name" value="CLECT"/>
    <property type="match status" value="1"/>
</dbReference>
<dbReference type="InterPro" id="IPR016187">
    <property type="entry name" value="CTDL_fold"/>
</dbReference>
<dbReference type="EMBL" id="CAXKWB010001017">
    <property type="protein sequence ID" value="CAL4063133.1"/>
    <property type="molecule type" value="Genomic_DNA"/>
</dbReference>
<evidence type="ECO:0000313" key="4">
    <source>
        <dbReference type="Proteomes" id="UP001497623"/>
    </source>
</evidence>
<feature type="signal peptide" evidence="1">
    <location>
        <begin position="1"/>
        <end position="20"/>
    </location>
</feature>
<evidence type="ECO:0000256" key="1">
    <source>
        <dbReference type="SAM" id="SignalP"/>
    </source>
</evidence>
<dbReference type="Gene3D" id="3.10.100.10">
    <property type="entry name" value="Mannose-Binding Protein A, subunit A"/>
    <property type="match status" value="1"/>
</dbReference>
<dbReference type="InterPro" id="IPR016186">
    <property type="entry name" value="C-type_lectin-like/link_sf"/>
</dbReference>
<name>A0AAV2PPK7_MEGNR</name>
<feature type="domain" description="C-type lectin" evidence="2">
    <location>
        <begin position="31"/>
        <end position="170"/>
    </location>
</feature>
<feature type="non-terminal residue" evidence="3">
    <location>
        <position position="1"/>
    </location>
</feature>
<dbReference type="Proteomes" id="UP001497623">
    <property type="component" value="Unassembled WGS sequence"/>
</dbReference>
<reference evidence="3 4" key="1">
    <citation type="submission" date="2024-05" db="EMBL/GenBank/DDBJ databases">
        <authorList>
            <person name="Wallberg A."/>
        </authorList>
    </citation>
    <scope>NUCLEOTIDE SEQUENCE [LARGE SCALE GENOMIC DNA]</scope>
</reference>
<sequence>ITLQNMVLQLVFMVISFALAEGSCPNLFDDIGNCCFYFSHDHGMGTNGITETWSRARNYCHDLGELLGETIDLAEVGTSHGQCTEDFELMQIIGSKVSTTWLGASDQDSEGEWVWQHSKETFPLSSNMWECTHPSGGTDHNCLATIANGTHHRAYLYDGRCTNYWHFVCQIF</sequence>
<dbReference type="SUPFAM" id="SSF56436">
    <property type="entry name" value="C-type lectin-like"/>
    <property type="match status" value="1"/>
</dbReference>
<evidence type="ECO:0000259" key="2">
    <source>
        <dbReference type="PROSITE" id="PS50041"/>
    </source>
</evidence>
<proteinExistence type="predicted"/>
<keyword evidence="4" id="KW-1185">Reference proteome</keyword>